<dbReference type="SUPFAM" id="SSF52242">
    <property type="entry name" value="Cobalamin (vitamin B12)-binding domain"/>
    <property type="match status" value="1"/>
</dbReference>
<dbReference type="InterPro" id="IPR036724">
    <property type="entry name" value="Cobalamin-bd_sf"/>
</dbReference>
<evidence type="ECO:0000256" key="2">
    <source>
        <dbReference type="ARBA" id="ARBA00023125"/>
    </source>
</evidence>
<dbReference type="InterPro" id="IPR009061">
    <property type="entry name" value="DNA-bd_dom_put_sf"/>
</dbReference>
<dbReference type="STRING" id="1005945.SAMN05216561_12827"/>
<keyword evidence="2" id="KW-0238">DNA-binding</keyword>
<accession>A0A1I3QZX3</accession>
<evidence type="ECO:0000256" key="3">
    <source>
        <dbReference type="ARBA" id="ARBA00023163"/>
    </source>
</evidence>
<dbReference type="Gene3D" id="1.10.1240.10">
    <property type="entry name" value="Methionine synthase domain"/>
    <property type="match status" value="1"/>
</dbReference>
<dbReference type="OrthoDB" id="9800334at2"/>
<dbReference type="Pfam" id="PF02607">
    <property type="entry name" value="B12-binding_2"/>
    <property type="match status" value="1"/>
</dbReference>
<dbReference type="RefSeq" id="WP_091117427.1">
    <property type="nucleotide sequence ID" value="NZ_BKAF01000040.1"/>
</dbReference>
<evidence type="ECO:0000313" key="5">
    <source>
        <dbReference type="EMBL" id="SFJ38616.1"/>
    </source>
</evidence>
<name>A0A1I3QZX3_9ACTN</name>
<dbReference type="GO" id="GO:0003700">
    <property type="term" value="F:DNA-binding transcription factor activity"/>
    <property type="evidence" value="ECO:0007669"/>
    <property type="project" value="InterPro"/>
</dbReference>
<dbReference type="InterPro" id="IPR036594">
    <property type="entry name" value="Meth_synthase_dom"/>
</dbReference>
<sequence>MSTYEGDPVPEGLAIQQVSDLLGVPAPTLRSWERRYGIPVTRRSDGGHRRYSASALHELRLMRDEVARGRKASDAARSVWALLDTEGPAQARIQRLLTASRELEPRAVREVLEDARSDLGLGPALDEVLMPSMRQIGSWWESGHCDIAQEHLTTEAARAWLSWLVSIAPPPVHEAPVLLACGPRDLHTLGLEALAALLSHDGLATRLLGARTPRRTLVAAVAATEAPAVVVVSHLSTQRRPAVDALVAVAGTGPQVFYAGNAFLFPDSREGVPGTYLGASLSGAAAVIRERLLST</sequence>
<protein>
    <submittedName>
        <fullName evidence="5">B12 binding domain-containing protein</fullName>
    </submittedName>
</protein>
<dbReference type="SMART" id="SM00422">
    <property type="entry name" value="HTH_MERR"/>
    <property type="match status" value="1"/>
</dbReference>
<organism evidence="5 6">
    <name type="scientific">Nocardioides psychrotolerans</name>
    <dbReference type="NCBI Taxonomy" id="1005945"/>
    <lineage>
        <taxon>Bacteria</taxon>
        <taxon>Bacillati</taxon>
        <taxon>Actinomycetota</taxon>
        <taxon>Actinomycetes</taxon>
        <taxon>Propionibacteriales</taxon>
        <taxon>Nocardioidaceae</taxon>
        <taxon>Nocardioides</taxon>
    </lineage>
</organism>
<dbReference type="EMBL" id="FOQG01000028">
    <property type="protein sequence ID" value="SFJ38616.1"/>
    <property type="molecule type" value="Genomic_DNA"/>
</dbReference>
<evidence type="ECO:0000313" key="6">
    <source>
        <dbReference type="Proteomes" id="UP000198649"/>
    </source>
</evidence>
<reference evidence="5 6" key="1">
    <citation type="submission" date="2016-10" db="EMBL/GenBank/DDBJ databases">
        <authorList>
            <person name="de Groot N.N."/>
        </authorList>
    </citation>
    <scope>NUCLEOTIDE SEQUENCE [LARGE SCALE GENOMIC DNA]</scope>
    <source>
        <strain evidence="5 6">CGMCC 1.11156</strain>
    </source>
</reference>
<gene>
    <name evidence="5" type="ORF">SAMN05216561_12827</name>
</gene>
<dbReference type="InterPro" id="IPR047057">
    <property type="entry name" value="MerR_fam"/>
</dbReference>
<evidence type="ECO:0000256" key="1">
    <source>
        <dbReference type="ARBA" id="ARBA00023015"/>
    </source>
</evidence>
<dbReference type="GO" id="GO:0046872">
    <property type="term" value="F:metal ion binding"/>
    <property type="evidence" value="ECO:0007669"/>
    <property type="project" value="InterPro"/>
</dbReference>
<dbReference type="PROSITE" id="PS50937">
    <property type="entry name" value="HTH_MERR_2"/>
    <property type="match status" value="1"/>
</dbReference>
<feature type="domain" description="HTH merR-type" evidence="4">
    <location>
        <begin position="12"/>
        <end position="63"/>
    </location>
</feature>
<dbReference type="Proteomes" id="UP000198649">
    <property type="component" value="Unassembled WGS sequence"/>
</dbReference>
<dbReference type="PANTHER" id="PTHR30204:SF67">
    <property type="entry name" value="HTH-TYPE TRANSCRIPTIONAL REGULATOR MLRA-RELATED"/>
    <property type="match status" value="1"/>
</dbReference>
<dbReference type="AlphaFoldDB" id="A0A1I3QZX3"/>
<dbReference type="GO" id="GO:0031419">
    <property type="term" value="F:cobalamin binding"/>
    <property type="evidence" value="ECO:0007669"/>
    <property type="project" value="InterPro"/>
</dbReference>
<dbReference type="Pfam" id="PF02310">
    <property type="entry name" value="B12-binding"/>
    <property type="match status" value="1"/>
</dbReference>
<dbReference type="InterPro" id="IPR000551">
    <property type="entry name" value="MerR-type_HTH_dom"/>
</dbReference>
<dbReference type="Gene3D" id="1.10.1660.10">
    <property type="match status" value="1"/>
</dbReference>
<keyword evidence="6" id="KW-1185">Reference proteome</keyword>
<dbReference type="GO" id="GO:0003677">
    <property type="term" value="F:DNA binding"/>
    <property type="evidence" value="ECO:0007669"/>
    <property type="project" value="UniProtKB-KW"/>
</dbReference>
<dbReference type="InterPro" id="IPR003759">
    <property type="entry name" value="Cbl-bd_cap"/>
</dbReference>
<dbReference type="Gene3D" id="3.40.50.280">
    <property type="entry name" value="Cobalamin-binding domain"/>
    <property type="match status" value="1"/>
</dbReference>
<dbReference type="PANTHER" id="PTHR30204">
    <property type="entry name" value="REDOX-CYCLING DRUG-SENSING TRANSCRIPTIONAL ACTIVATOR SOXR"/>
    <property type="match status" value="1"/>
</dbReference>
<dbReference type="Pfam" id="PF13411">
    <property type="entry name" value="MerR_1"/>
    <property type="match status" value="1"/>
</dbReference>
<dbReference type="InterPro" id="IPR006158">
    <property type="entry name" value="Cobalamin-bd"/>
</dbReference>
<proteinExistence type="predicted"/>
<keyword evidence="1" id="KW-0805">Transcription regulation</keyword>
<keyword evidence="3" id="KW-0804">Transcription</keyword>
<evidence type="ECO:0000259" key="4">
    <source>
        <dbReference type="PROSITE" id="PS50937"/>
    </source>
</evidence>
<dbReference type="SUPFAM" id="SSF46955">
    <property type="entry name" value="Putative DNA-binding domain"/>
    <property type="match status" value="1"/>
</dbReference>